<dbReference type="InterPro" id="IPR037177">
    <property type="entry name" value="DLC_sf"/>
</dbReference>
<dbReference type="GO" id="GO:0007017">
    <property type="term" value="P:microtubule-based process"/>
    <property type="evidence" value="ECO:0007669"/>
    <property type="project" value="InterPro"/>
</dbReference>
<accession>A0A1S8X4L7</accession>
<dbReference type="Gene3D" id="3.30.740.10">
    <property type="entry name" value="Protein Inhibitor Of Neuronal Nitric Oxide Synthase"/>
    <property type="match status" value="1"/>
</dbReference>
<dbReference type="CDD" id="cd21454">
    <property type="entry name" value="DLC-like_TAL"/>
    <property type="match status" value="1"/>
</dbReference>
<dbReference type="AlphaFoldDB" id="A0A1S8X4L7"/>
<evidence type="ECO:0000313" key="1">
    <source>
        <dbReference type="EMBL" id="OON21403.1"/>
    </source>
</evidence>
<dbReference type="EMBL" id="KV892147">
    <property type="protein sequence ID" value="OON21403.1"/>
    <property type="molecule type" value="Genomic_DNA"/>
</dbReference>
<reference evidence="1 2" key="1">
    <citation type="submission" date="2015-03" db="EMBL/GenBank/DDBJ databases">
        <title>Draft genome of the nematode, Opisthorchis viverrini.</title>
        <authorList>
            <person name="Mitreva M."/>
        </authorList>
    </citation>
    <scope>NUCLEOTIDE SEQUENCE [LARGE SCALE GENOMIC DNA]</scope>
    <source>
        <strain evidence="1">Khon Kaen</strain>
    </source>
</reference>
<sequence>MSRNILDQLVISPKEVSVEMSKLPQSIKVISACMSPENQSLLAGETVNAVRKATSQATVKHLTEDLKAFAEMRLGGCWQVMVVEGSYWITQTFLPNMSFQFSLNDQAYLFWQTSEVQPESRFNNPI</sequence>
<organism evidence="1 2">
    <name type="scientific">Opisthorchis viverrini</name>
    <name type="common">Southeast Asian liver fluke</name>
    <dbReference type="NCBI Taxonomy" id="6198"/>
    <lineage>
        <taxon>Eukaryota</taxon>
        <taxon>Metazoa</taxon>
        <taxon>Spiralia</taxon>
        <taxon>Lophotrochozoa</taxon>
        <taxon>Platyhelminthes</taxon>
        <taxon>Trematoda</taxon>
        <taxon>Digenea</taxon>
        <taxon>Opisthorchiida</taxon>
        <taxon>Opisthorchiata</taxon>
        <taxon>Opisthorchiidae</taxon>
        <taxon>Opisthorchis</taxon>
    </lineage>
</organism>
<keyword evidence="2" id="KW-1185">Reference proteome</keyword>
<dbReference type="Proteomes" id="UP000243686">
    <property type="component" value="Unassembled WGS sequence"/>
</dbReference>
<dbReference type="SUPFAM" id="SSF54648">
    <property type="entry name" value="DLC"/>
    <property type="match status" value="1"/>
</dbReference>
<gene>
    <name evidence="1" type="ORF">X801_02696</name>
</gene>
<proteinExistence type="predicted"/>
<evidence type="ECO:0000313" key="2">
    <source>
        <dbReference type="Proteomes" id="UP000243686"/>
    </source>
</evidence>
<name>A0A1S8X4L7_OPIVI</name>
<protein>
    <submittedName>
        <fullName evidence="1">Uncharacterized protein</fullName>
    </submittedName>
</protein>
<dbReference type="GO" id="GO:0030286">
    <property type="term" value="C:dynein complex"/>
    <property type="evidence" value="ECO:0007669"/>
    <property type="project" value="InterPro"/>
</dbReference>